<proteinExistence type="predicted"/>
<organism evidence="2 3">
    <name type="scientific">Pisum sativum</name>
    <name type="common">Garden pea</name>
    <name type="synonym">Lathyrus oleraceus</name>
    <dbReference type="NCBI Taxonomy" id="3888"/>
    <lineage>
        <taxon>Eukaryota</taxon>
        <taxon>Viridiplantae</taxon>
        <taxon>Streptophyta</taxon>
        <taxon>Embryophyta</taxon>
        <taxon>Tracheophyta</taxon>
        <taxon>Spermatophyta</taxon>
        <taxon>Magnoliopsida</taxon>
        <taxon>eudicotyledons</taxon>
        <taxon>Gunneridae</taxon>
        <taxon>Pentapetalae</taxon>
        <taxon>rosids</taxon>
        <taxon>fabids</taxon>
        <taxon>Fabales</taxon>
        <taxon>Fabaceae</taxon>
        <taxon>Papilionoideae</taxon>
        <taxon>50 kb inversion clade</taxon>
        <taxon>NPAAA clade</taxon>
        <taxon>Hologalegina</taxon>
        <taxon>IRL clade</taxon>
        <taxon>Fabeae</taxon>
        <taxon>Lathyrus</taxon>
    </lineage>
</organism>
<comment type="caution">
    <text evidence="2">The sequence shown here is derived from an EMBL/GenBank/DDBJ whole genome shotgun (WGS) entry which is preliminary data.</text>
</comment>
<dbReference type="Proteomes" id="UP001058974">
    <property type="component" value="Chromosome 4"/>
</dbReference>
<accession>A0A9D4X705</accession>
<name>A0A9D4X705_PEA</name>
<evidence type="ECO:0000313" key="2">
    <source>
        <dbReference type="EMBL" id="KAI5415511.1"/>
    </source>
</evidence>
<dbReference type="Gramene" id="Psat04G0080000-T1">
    <property type="protein sequence ID" value="KAI5415511.1"/>
    <property type="gene ID" value="KIW84_040800"/>
</dbReference>
<feature type="region of interest" description="Disordered" evidence="1">
    <location>
        <begin position="77"/>
        <end position="101"/>
    </location>
</feature>
<protein>
    <submittedName>
        <fullName evidence="2">Uncharacterized protein</fullName>
    </submittedName>
</protein>
<sequence length="186" mass="21930">MYRMSRGKISKAQSEYVNKEDKYFVQDDNGDWGDSDFDDLKEDDWDWNHELPNHIFIQEDNDANQLSSYQKPTIAADFKDDKDVESDDIDTLPESEDEDDQHKFPKFKMDEYGDKVRLDLGMILENDRKRIVVWYDRECPFHMRFSKKGSQPILEAAEFVMITRVMGLPVIGEIIYNGLQRSLNQS</sequence>
<gene>
    <name evidence="2" type="ORF">KIW84_040800</name>
</gene>
<evidence type="ECO:0000313" key="3">
    <source>
        <dbReference type="Proteomes" id="UP001058974"/>
    </source>
</evidence>
<dbReference type="AlphaFoldDB" id="A0A9D4X705"/>
<reference evidence="2 3" key="1">
    <citation type="journal article" date="2022" name="Nat. Genet.">
        <title>Improved pea reference genome and pan-genome highlight genomic features and evolutionary characteristics.</title>
        <authorList>
            <person name="Yang T."/>
            <person name="Liu R."/>
            <person name="Luo Y."/>
            <person name="Hu S."/>
            <person name="Wang D."/>
            <person name="Wang C."/>
            <person name="Pandey M.K."/>
            <person name="Ge S."/>
            <person name="Xu Q."/>
            <person name="Li N."/>
            <person name="Li G."/>
            <person name="Huang Y."/>
            <person name="Saxena R.K."/>
            <person name="Ji Y."/>
            <person name="Li M."/>
            <person name="Yan X."/>
            <person name="He Y."/>
            <person name="Liu Y."/>
            <person name="Wang X."/>
            <person name="Xiang C."/>
            <person name="Varshney R.K."/>
            <person name="Ding H."/>
            <person name="Gao S."/>
            <person name="Zong X."/>
        </authorList>
    </citation>
    <scope>NUCLEOTIDE SEQUENCE [LARGE SCALE GENOMIC DNA]</scope>
    <source>
        <strain evidence="2 3">cv. Zhongwan 6</strain>
    </source>
</reference>
<dbReference type="EMBL" id="JAMSHJ010000004">
    <property type="protein sequence ID" value="KAI5415511.1"/>
    <property type="molecule type" value="Genomic_DNA"/>
</dbReference>
<keyword evidence="3" id="KW-1185">Reference proteome</keyword>
<feature type="compositionally biased region" description="Acidic residues" evidence="1">
    <location>
        <begin position="83"/>
        <end position="99"/>
    </location>
</feature>
<evidence type="ECO:0000256" key="1">
    <source>
        <dbReference type="SAM" id="MobiDB-lite"/>
    </source>
</evidence>